<accession>A0A139HYF2</accession>
<dbReference type="AlphaFoldDB" id="A0A139HYF2"/>
<gene>
    <name evidence="1" type="ORF">AC578_526</name>
</gene>
<dbReference type="EMBL" id="LFZN01000002">
    <property type="protein sequence ID" value="KXT07468.1"/>
    <property type="molecule type" value="Genomic_DNA"/>
</dbReference>
<organism evidence="1 2">
    <name type="scientific">Pseudocercospora eumusae</name>
    <dbReference type="NCBI Taxonomy" id="321146"/>
    <lineage>
        <taxon>Eukaryota</taxon>
        <taxon>Fungi</taxon>
        <taxon>Dikarya</taxon>
        <taxon>Ascomycota</taxon>
        <taxon>Pezizomycotina</taxon>
        <taxon>Dothideomycetes</taxon>
        <taxon>Dothideomycetidae</taxon>
        <taxon>Mycosphaerellales</taxon>
        <taxon>Mycosphaerellaceae</taxon>
        <taxon>Pseudocercospora</taxon>
    </lineage>
</organism>
<reference evidence="1 2" key="1">
    <citation type="submission" date="2015-07" db="EMBL/GenBank/DDBJ databases">
        <title>Comparative genomics of the Sigatoka disease complex on banana suggests a link between parallel evolutionary changes in Pseudocercospora fijiensis and Pseudocercospora eumusae and increased virulence on the banana host.</title>
        <authorList>
            <person name="Chang T.-C."/>
            <person name="Salvucci A."/>
            <person name="Crous P.W."/>
            <person name="Stergiopoulos I."/>
        </authorList>
    </citation>
    <scope>NUCLEOTIDE SEQUENCE [LARGE SCALE GENOMIC DNA]</scope>
    <source>
        <strain evidence="1 2">CBS 114824</strain>
    </source>
</reference>
<name>A0A139HYF2_9PEZI</name>
<evidence type="ECO:0000313" key="1">
    <source>
        <dbReference type="EMBL" id="KXT07468.1"/>
    </source>
</evidence>
<dbReference type="OrthoDB" id="3643382at2759"/>
<sequence length="306" mass="35537">MTLNSLPTELQSMICEHLFEDTSDNALDILTQRVPANTTIRAVSRQLYLASKFSYHLAEKRAARNRQNIIEEIKSQYLSIQHRIPLVTTNNPALLAASLTHNFCKHPCAKQGCYMCSDPAHRHCFECGRNLTVALWCTMPKEARDPEDQKDRAVPQLIDFNTRSSGNTMPTYVGDFIAKLQRWKPRGRLPWAFIFWSSHYVVQTGIDVRCNIRKFAVKKYWRNASSGDEYEFDEFCIASIEAGDRRMAKFERIRKHFGPIPWQAEYERRARIQAEENGEDLRKYLPAMMQTTQYGQQLGQKARHAR</sequence>
<dbReference type="Proteomes" id="UP000070133">
    <property type="component" value="Unassembled WGS sequence"/>
</dbReference>
<protein>
    <submittedName>
        <fullName evidence="1">Uncharacterized protein</fullName>
    </submittedName>
</protein>
<comment type="caution">
    <text evidence="1">The sequence shown here is derived from an EMBL/GenBank/DDBJ whole genome shotgun (WGS) entry which is preliminary data.</text>
</comment>
<proteinExistence type="predicted"/>
<evidence type="ECO:0000313" key="2">
    <source>
        <dbReference type="Proteomes" id="UP000070133"/>
    </source>
</evidence>
<keyword evidence="2" id="KW-1185">Reference proteome</keyword>